<dbReference type="InterPro" id="IPR036390">
    <property type="entry name" value="WH_DNA-bd_sf"/>
</dbReference>
<dbReference type="PANTHER" id="PTHR33169:SF14">
    <property type="entry name" value="TRANSCRIPTIONAL REGULATOR RV3488"/>
    <property type="match status" value="1"/>
</dbReference>
<evidence type="ECO:0000313" key="3">
    <source>
        <dbReference type="Proteomes" id="UP001169242"/>
    </source>
</evidence>
<organism evidence="2 3">
    <name type="scientific">Holtiella tumoricola</name>
    <dbReference type="NCBI Taxonomy" id="3018743"/>
    <lineage>
        <taxon>Bacteria</taxon>
        <taxon>Bacillati</taxon>
        <taxon>Bacillota</taxon>
        <taxon>Clostridia</taxon>
        <taxon>Lachnospirales</taxon>
        <taxon>Cellulosilyticaceae</taxon>
        <taxon>Holtiella</taxon>
    </lineage>
</organism>
<dbReference type="EMBL" id="JAQIFT010000073">
    <property type="protein sequence ID" value="MDA3734142.1"/>
    <property type="molecule type" value="Genomic_DNA"/>
</dbReference>
<dbReference type="InterPro" id="IPR036388">
    <property type="entry name" value="WH-like_DNA-bd_sf"/>
</dbReference>
<gene>
    <name evidence="2" type="ORF">PBV87_21950</name>
</gene>
<accession>A0AA42DWS9</accession>
<dbReference type="InterPro" id="IPR005149">
    <property type="entry name" value="Tscrpt_reg_PadR_N"/>
</dbReference>
<keyword evidence="3" id="KW-1185">Reference proteome</keyword>
<protein>
    <submittedName>
        <fullName evidence="2">PadR family transcriptional regulator</fullName>
    </submittedName>
</protein>
<dbReference type="SUPFAM" id="SSF46785">
    <property type="entry name" value="Winged helix' DNA-binding domain"/>
    <property type="match status" value="1"/>
</dbReference>
<dbReference type="PANTHER" id="PTHR33169">
    <property type="entry name" value="PADR-FAMILY TRANSCRIPTIONAL REGULATOR"/>
    <property type="match status" value="1"/>
</dbReference>
<dbReference type="Pfam" id="PF03551">
    <property type="entry name" value="PadR"/>
    <property type="match status" value="1"/>
</dbReference>
<reference evidence="2" key="1">
    <citation type="journal article" date="2023" name="Int. J. Syst. Evol. Microbiol.">
        <title>&lt;i&gt;Holtiella tumoricola&lt;/i&gt; gen. nov. sp. nov., isolated from a human clinical sample.</title>
        <authorList>
            <person name="Allen-Vercoe E."/>
            <person name="Daigneault M.C."/>
            <person name="Vancuren S.J."/>
            <person name="Cochrane K."/>
            <person name="O'Neal L.L."/>
            <person name="Sankaranarayanan K."/>
            <person name="Lawson P.A."/>
        </authorList>
    </citation>
    <scope>NUCLEOTIDE SEQUENCE</scope>
    <source>
        <strain evidence="2">CC70A</strain>
    </source>
</reference>
<dbReference type="Proteomes" id="UP001169242">
    <property type="component" value="Unassembled WGS sequence"/>
</dbReference>
<comment type="caution">
    <text evidence="2">The sequence shown here is derived from an EMBL/GenBank/DDBJ whole genome shotgun (WGS) entry which is preliminary data.</text>
</comment>
<dbReference type="InterPro" id="IPR052509">
    <property type="entry name" value="Metal_resp_DNA-bind_regulator"/>
</dbReference>
<proteinExistence type="predicted"/>
<name>A0AA42DWS9_9FIRM</name>
<evidence type="ECO:0000259" key="1">
    <source>
        <dbReference type="Pfam" id="PF03551"/>
    </source>
</evidence>
<feature type="domain" description="Transcription regulator PadR N-terminal" evidence="1">
    <location>
        <begin position="16"/>
        <end position="88"/>
    </location>
</feature>
<sequence>MYDQTQLRKGTLEGCILKIICKEETYGYEIVSKLQEAGFKEVKEGTIYPLLVRLEKKGVVCSKFKASPLGPSRKYYQLTEEGQVLLEEFQEAWNEVSYIVNQLLKDGDLYEK</sequence>
<dbReference type="AlphaFoldDB" id="A0AA42DWS9"/>
<dbReference type="RefSeq" id="WP_053982368.1">
    <property type="nucleotide sequence ID" value="NZ_JAQIFT010000073.1"/>
</dbReference>
<evidence type="ECO:0000313" key="2">
    <source>
        <dbReference type="EMBL" id="MDA3734142.1"/>
    </source>
</evidence>
<dbReference type="Gene3D" id="1.10.10.10">
    <property type="entry name" value="Winged helix-like DNA-binding domain superfamily/Winged helix DNA-binding domain"/>
    <property type="match status" value="1"/>
</dbReference>